<dbReference type="PANTHER" id="PTHR20932:SF8">
    <property type="entry name" value="LD22649P"/>
    <property type="match status" value="1"/>
</dbReference>
<dbReference type="Pfam" id="PF01476">
    <property type="entry name" value="LysM"/>
    <property type="match status" value="1"/>
</dbReference>
<accession>A0A1Y1UX63</accession>
<dbReference type="PANTHER" id="PTHR20932">
    <property type="entry name" value="LYSM AND PUTATIVE PEPTIDOGLYCAN-BINDING DOMAIN-CONTAINING PROTEIN"/>
    <property type="match status" value="1"/>
</dbReference>
<keyword evidence="3" id="KW-1185">Reference proteome</keyword>
<feature type="domain" description="LysM" evidence="1">
    <location>
        <begin position="2"/>
        <end position="46"/>
    </location>
</feature>
<dbReference type="SUPFAM" id="SSF54106">
    <property type="entry name" value="LysM domain"/>
    <property type="match status" value="1"/>
</dbReference>
<reference evidence="2 3" key="2">
    <citation type="submission" date="2016-08" db="EMBL/GenBank/DDBJ databases">
        <title>Pervasive Adenine N6-methylation of Active Genes in Fungi.</title>
        <authorList>
            <consortium name="DOE Joint Genome Institute"/>
            <person name="Mondo S.J."/>
            <person name="Dannebaum R.O."/>
            <person name="Kuo R.C."/>
            <person name="Labutti K."/>
            <person name="Haridas S."/>
            <person name="Kuo A."/>
            <person name="Salamov A."/>
            <person name="Ahrendt S.R."/>
            <person name="Lipzen A."/>
            <person name="Sullivan W."/>
            <person name="Andreopoulos W.B."/>
            <person name="Clum A."/>
            <person name="Lindquist E."/>
            <person name="Daum C."/>
            <person name="Ramamoorthy G.K."/>
            <person name="Gryganskyi A."/>
            <person name="Culley D."/>
            <person name="Magnuson J.K."/>
            <person name="James T.Y."/>
            <person name="O'Malley M.A."/>
            <person name="Stajich J.E."/>
            <person name="Spatafora J.W."/>
            <person name="Visel A."/>
            <person name="Grigoriev I.V."/>
        </authorList>
    </citation>
    <scope>NUCLEOTIDE SEQUENCE [LARGE SCALE GENOMIC DNA]</scope>
    <source>
        <strain evidence="3">finn</strain>
    </source>
</reference>
<dbReference type="OrthoDB" id="2107166at2759"/>
<protein>
    <recommendedName>
        <fullName evidence="1">LysM domain-containing protein</fullName>
    </recommendedName>
</protein>
<evidence type="ECO:0000259" key="1">
    <source>
        <dbReference type="PROSITE" id="PS51782"/>
    </source>
</evidence>
<sequence>MITHEVKKTDTLEGISLRYNVSIAKIKKVNKIYSKDVLLCMDKILIPEKNDILSPKENHKIDINITTIPNNSNTYYNNGNSQHNSIINTTTTTTHNSNSINNYSTGSPSSSIIFDQGNSLSSRSSSLRKEFKQSTSEISSLNEFFENFDKTIMDTVNKSNISLPLLIKSQLEVYQNIPTYDPNNDIKSK</sequence>
<dbReference type="SMART" id="SM00257">
    <property type="entry name" value="LysM"/>
    <property type="match status" value="1"/>
</dbReference>
<evidence type="ECO:0000313" key="2">
    <source>
        <dbReference type="EMBL" id="ORX42088.1"/>
    </source>
</evidence>
<organism evidence="2 3">
    <name type="scientific">Piromyces finnis</name>
    <dbReference type="NCBI Taxonomy" id="1754191"/>
    <lineage>
        <taxon>Eukaryota</taxon>
        <taxon>Fungi</taxon>
        <taxon>Fungi incertae sedis</taxon>
        <taxon>Chytridiomycota</taxon>
        <taxon>Chytridiomycota incertae sedis</taxon>
        <taxon>Neocallimastigomycetes</taxon>
        <taxon>Neocallimastigales</taxon>
        <taxon>Neocallimastigaceae</taxon>
        <taxon>Piromyces</taxon>
    </lineage>
</organism>
<name>A0A1Y1UX63_9FUNG</name>
<comment type="caution">
    <text evidence="2">The sequence shown here is derived from an EMBL/GenBank/DDBJ whole genome shotgun (WGS) entry which is preliminary data.</text>
</comment>
<dbReference type="PROSITE" id="PS51782">
    <property type="entry name" value="LYSM"/>
    <property type="match status" value="1"/>
</dbReference>
<proteinExistence type="predicted"/>
<evidence type="ECO:0000313" key="3">
    <source>
        <dbReference type="Proteomes" id="UP000193719"/>
    </source>
</evidence>
<dbReference type="InterPro" id="IPR036779">
    <property type="entry name" value="LysM_dom_sf"/>
</dbReference>
<dbReference type="Gene3D" id="3.10.350.10">
    <property type="entry name" value="LysM domain"/>
    <property type="match status" value="1"/>
</dbReference>
<reference evidence="2 3" key="1">
    <citation type="submission" date="2016-08" db="EMBL/GenBank/DDBJ databases">
        <title>Genomes of anaerobic fungi encode conserved fungal cellulosomes for biomass hydrolysis.</title>
        <authorList>
            <consortium name="DOE Joint Genome Institute"/>
            <person name="Haitjema C.H."/>
            <person name="Gilmore S.P."/>
            <person name="Henske J.K."/>
            <person name="Solomon K.V."/>
            <person name="De Groot R."/>
            <person name="Kuo A."/>
            <person name="Mondo S.J."/>
            <person name="Salamov A.A."/>
            <person name="Labutti K."/>
            <person name="Zhao Z."/>
            <person name="Chiniquy J."/>
            <person name="Barry K."/>
            <person name="Brewer H.M."/>
            <person name="Purvine S.O."/>
            <person name="Wright A.T."/>
            <person name="Boxma B."/>
            <person name="Van Alen T."/>
            <person name="Hackstein J.H."/>
            <person name="Baker S.E."/>
            <person name="Grigoriev I.V."/>
            <person name="O'Malley M.A."/>
        </authorList>
    </citation>
    <scope>NUCLEOTIDE SEQUENCE [LARGE SCALE GENOMIC DNA]</scope>
    <source>
        <strain evidence="3">finn</strain>
    </source>
</reference>
<dbReference type="EMBL" id="MCFH01000071">
    <property type="protein sequence ID" value="ORX42088.1"/>
    <property type="molecule type" value="Genomic_DNA"/>
</dbReference>
<dbReference type="CDD" id="cd00118">
    <property type="entry name" value="LysM"/>
    <property type="match status" value="1"/>
</dbReference>
<dbReference type="AlphaFoldDB" id="A0A1Y1UX63"/>
<dbReference type="InterPro" id="IPR045030">
    <property type="entry name" value="LYSM1-4"/>
</dbReference>
<dbReference type="InterPro" id="IPR018392">
    <property type="entry name" value="LysM"/>
</dbReference>
<dbReference type="Proteomes" id="UP000193719">
    <property type="component" value="Unassembled WGS sequence"/>
</dbReference>
<gene>
    <name evidence="2" type="ORF">BCR36DRAFT_308599</name>
</gene>